<dbReference type="AlphaFoldDB" id="B9D4Y7"/>
<dbReference type="Proteomes" id="UP000003082">
    <property type="component" value="Unassembled WGS sequence"/>
</dbReference>
<gene>
    <name evidence="1" type="ORF">CAMRE0001_3229</name>
</gene>
<organism evidence="1 2">
    <name type="scientific">Campylobacter rectus RM3267</name>
    <dbReference type="NCBI Taxonomy" id="553218"/>
    <lineage>
        <taxon>Bacteria</taxon>
        <taxon>Pseudomonadati</taxon>
        <taxon>Campylobacterota</taxon>
        <taxon>Epsilonproteobacteria</taxon>
        <taxon>Campylobacterales</taxon>
        <taxon>Campylobacteraceae</taxon>
        <taxon>Campylobacter</taxon>
    </lineage>
</organism>
<dbReference type="STRING" id="553218.CAMRE0001_3229"/>
<evidence type="ECO:0000313" key="1">
    <source>
        <dbReference type="EMBL" id="EEF12928.1"/>
    </source>
</evidence>
<comment type="caution">
    <text evidence="1">The sequence shown here is derived from an EMBL/GenBank/DDBJ whole genome shotgun (WGS) entry which is preliminary data.</text>
</comment>
<reference evidence="1 2" key="1">
    <citation type="submission" date="2008-08" db="EMBL/GenBank/DDBJ databases">
        <authorList>
            <person name="Madupu R."/>
            <person name="Durkin A.S."/>
            <person name="Torralba M."/>
            <person name="Methe B."/>
            <person name="Sutton G.G."/>
            <person name="Strausberg R.L."/>
            <person name="Nelson K.E."/>
        </authorList>
    </citation>
    <scope>NUCLEOTIDE SEQUENCE [LARGE SCALE GENOMIC DNA]</scope>
    <source>
        <strain evidence="1 2">RM3267</strain>
    </source>
</reference>
<proteinExistence type="predicted"/>
<evidence type="ECO:0000313" key="2">
    <source>
        <dbReference type="Proteomes" id="UP000003082"/>
    </source>
</evidence>
<protein>
    <submittedName>
        <fullName evidence="1">Uncharacterized protein</fullName>
    </submittedName>
</protein>
<dbReference type="EMBL" id="ACFU01000032">
    <property type="protein sequence ID" value="EEF12928.1"/>
    <property type="molecule type" value="Genomic_DNA"/>
</dbReference>
<name>B9D4Y7_CAMRE</name>
<accession>B9D4Y7</accession>
<sequence length="39" mass="4540">MTLCWLVFGLRVCFSRIKRQILDLAHARVCGLFCLHSCE</sequence>
<keyword evidence="2" id="KW-1185">Reference proteome</keyword>